<evidence type="ECO:0000313" key="1">
    <source>
        <dbReference type="EMBL" id="RIY12879.1"/>
    </source>
</evidence>
<name>A0A418R6A7_9BACT</name>
<proteinExistence type="predicted"/>
<dbReference type="EMBL" id="QYCN01000004">
    <property type="protein sequence ID" value="RIY12879.1"/>
    <property type="molecule type" value="Genomic_DNA"/>
</dbReference>
<gene>
    <name evidence="1" type="ORF">D0T11_03905</name>
</gene>
<keyword evidence="2" id="KW-1185">Reference proteome</keyword>
<evidence type="ECO:0000313" key="2">
    <source>
        <dbReference type="Proteomes" id="UP000284250"/>
    </source>
</evidence>
<reference evidence="1 2" key="2">
    <citation type="submission" date="2019-01" db="EMBL/GenBank/DDBJ databases">
        <title>Hymenobacter humicola sp. nov., isolated from soils in Antarctica.</title>
        <authorList>
            <person name="Sedlacek I."/>
            <person name="Holochova P."/>
            <person name="Kralova S."/>
            <person name="Pantucek R."/>
            <person name="Stankova E."/>
            <person name="Vrbovska V."/>
            <person name="Kristofova L."/>
            <person name="Svec P."/>
            <person name="Busse H.-J."/>
        </authorList>
    </citation>
    <scope>NUCLEOTIDE SEQUENCE [LARGE SCALE GENOMIC DNA]</scope>
    <source>
        <strain evidence="1 2">CCM 8852</strain>
    </source>
</reference>
<reference evidence="1 2" key="1">
    <citation type="submission" date="2018-09" db="EMBL/GenBank/DDBJ databases">
        <authorList>
            <person name="Zeman M."/>
            <person name="Pardy F."/>
        </authorList>
    </citation>
    <scope>NUCLEOTIDE SEQUENCE [LARGE SCALE GENOMIC DNA]</scope>
    <source>
        <strain evidence="1 2">CCM 8852</strain>
    </source>
</reference>
<dbReference type="RefSeq" id="WP_119654479.1">
    <property type="nucleotide sequence ID" value="NZ_JBHUOI010000028.1"/>
</dbReference>
<sequence length="135" mass="15630">MNKNVNFFIDLLRLMPDDACVVFYSTEDEILQKVKSIAVEVKIEQAEVFVPLSRRKELIKLLVCTDILPSVIHSIIERGEATLFNSYDRMMGCYLNKPVQIPPTFIKKYSLVEYETGWEFCGDGWDGIEQYVLLL</sequence>
<comment type="caution">
    <text evidence="1">The sequence shown here is derived from an EMBL/GenBank/DDBJ whole genome shotgun (WGS) entry which is preliminary data.</text>
</comment>
<dbReference type="Proteomes" id="UP000284250">
    <property type="component" value="Unassembled WGS sequence"/>
</dbReference>
<organism evidence="1 2">
    <name type="scientific">Hymenobacter rubripertinctus</name>
    <dbReference type="NCBI Taxonomy" id="2029981"/>
    <lineage>
        <taxon>Bacteria</taxon>
        <taxon>Pseudomonadati</taxon>
        <taxon>Bacteroidota</taxon>
        <taxon>Cytophagia</taxon>
        <taxon>Cytophagales</taxon>
        <taxon>Hymenobacteraceae</taxon>
        <taxon>Hymenobacter</taxon>
    </lineage>
</organism>
<accession>A0A418R6A7</accession>
<protein>
    <submittedName>
        <fullName evidence="1">Uncharacterized protein</fullName>
    </submittedName>
</protein>
<dbReference type="OrthoDB" id="9848241at2"/>
<dbReference type="AlphaFoldDB" id="A0A418R6A7"/>